<sequence length="272" mass="29344">MADQAEVTFVKNFVNTLASQPVTFDNDFQQPPEKTLKRVPVLQVEVPPVPERIAADSTSINTIQVTLKSTKPPFSITIPVSTADSIATIKTQLAAQPNAPPADAQRLILKGKALADSKLLKEYNVKEGDTVNLMVKPGFEWDPTKPSATPSPGRDSLSAESPAKKRAGHGRIPSVVLSPTPSSPMEAPQEISLVLDTGIARSPSPSQSSYRHVVSQPEFWDRLHIFLKSEFSNRNDASTAFEDFLNATKGALTPSEIAKIRDYVGVVGMAGT</sequence>
<proteinExistence type="predicted"/>
<dbReference type="GO" id="GO:0006511">
    <property type="term" value="P:ubiquitin-dependent protein catabolic process"/>
    <property type="evidence" value="ECO:0007669"/>
    <property type="project" value="TreeGrafter"/>
</dbReference>
<feature type="domain" description="Ubiquitin-like" evidence="2">
    <location>
        <begin position="63"/>
        <end position="136"/>
    </location>
</feature>
<evidence type="ECO:0000256" key="1">
    <source>
        <dbReference type="SAM" id="MobiDB-lite"/>
    </source>
</evidence>
<dbReference type="AlphaFoldDB" id="A0A4Z0A6N1"/>
<dbReference type="Gene3D" id="3.10.20.90">
    <property type="entry name" value="Phosphatidylinositol 3-kinase Catalytic Subunit, Chain A, domain 1"/>
    <property type="match status" value="1"/>
</dbReference>
<dbReference type="PANTHER" id="PTHR10677:SF3">
    <property type="entry name" value="FI07626P-RELATED"/>
    <property type="match status" value="1"/>
</dbReference>
<keyword evidence="4" id="KW-1185">Reference proteome</keyword>
<name>A0A4Z0A6N1_9AGAM</name>
<dbReference type="PANTHER" id="PTHR10677">
    <property type="entry name" value="UBIQUILIN"/>
    <property type="match status" value="1"/>
</dbReference>
<dbReference type="InterPro" id="IPR029071">
    <property type="entry name" value="Ubiquitin-like_domsf"/>
</dbReference>
<organism evidence="3 4">
    <name type="scientific">Hericium alpestre</name>
    <dbReference type="NCBI Taxonomy" id="135208"/>
    <lineage>
        <taxon>Eukaryota</taxon>
        <taxon>Fungi</taxon>
        <taxon>Dikarya</taxon>
        <taxon>Basidiomycota</taxon>
        <taxon>Agaricomycotina</taxon>
        <taxon>Agaricomycetes</taxon>
        <taxon>Russulales</taxon>
        <taxon>Hericiaceae</taxon>
        <taxon>Hericium</taxon>
    </lineage>
</organism>
<evidence type="ECO:0000313" key="4">
    <source>
        <dbReference type="Proteomes" id="UP000298061"/>
    </source>
</evidence>
<feature type="compositionally biased region" description="Low complexity" evidence="1">
    <location>
        <begin position="173"/>
        <end position="184"/>
    </location>
</feature>
<dbReference type="Proteomes" id="UP000298061">
    <property type="component" value="Unassembled WGS sequence"/>
</dbReference>
<dbReference type="SUPFAM" id="SSF54236">
    <property type="entry name" value="Ubiquitin-like"/>
    <property type="match status" value="1"/>
</dbReference>
<dbReference type="EMBL" id="SFCI01000157">
    <property type="protein sequence ID" value="TFY81954.1"/>
    <property type="molecule type" value="Genomic_DNA"/>
</dbReference>
<feature type="region of interest" description="Disordered" evidence="1">
    <location>
        <begin position="137"/>
        <end position="186"/>
    </location>
</feature>
<accession>A0A4Z0A6N1</accession>
<dbReference type="InterPro" id="IPR015496">
    <property type="entry name" value="Ubiquilin"/>
</dbReference>
<evidence type="ECO:0000259" key="2">
    <source>
        <dbReference type="PROSITE" id="PS50053"/>
    </source>
</evidence>
<dbReference type="SMART" id="SM00213">
    <property type="entry name" value="UBQ"/>
    <property type="match status" value="1"/>
</dbReference>
<reference evidence="3 4" key="1">
    <citation type="submission" date="2019-02" db="EMBL/GenBank/DDBJ databases">
        <title>Genome sequencing of the rare red list fungi Hericium alpestre (H. flagellum).</title>
        <authorList>
            <person name="Buettner E."/>
            <person name="Kellner H."/>
        </authorList>
    </citation>
    <scope>NUCLEOTIDE SEQUENCE [LARGE SCALE GENOMIC DNA]</scope>
    <source>
        <strain evidence="3 4">DSM 108284</strain>
    </source>
</reference>
<dbReference type="Pfam" id="PF00240">
    <property type="entry name" value="ubiquitin"/>
    <property type="match status" value="1"/>
</dbReference>
<dbReference type="OrthoDB" id="428577at2759"/>
<dbReference type="PROSITE" id="PS50053">
    <property type="entry name" value="UBIQUITIN_2"/>
    <property type="match status" value="1"/>
</dbReference>
<gene>
    <name evidence="3" type="ORF">EWM64_g2057</name>
</gene>
<dbReference type="GO" id="GO:0005829">
    <property type="term" value="C:cytosol"/>
    <property type="evidence" value="ECO:0007669"/>
    <property type="project" value="TreeGrafter"/>
</dbReference>
<protein>
    <recommendedName>
        <fullName evidence="2">Ubiquitin-like domain-containing protein</fullName>
    </recommendedName>
</protein>
<dbReference type="GO" id="GO:0031593">
    <property type="term" value="F:polyubiquitin modification-dependent protein binding"/>
    <property type="evidence" value="ECO:0007669"/>
    <property type="project" value="TreeGrafter"/>
</dbReference>
<dbReference type="STRING" id="135208.A0A4Z0A6N1"/>
<comment type="caution">
    <text evidence="3">The sequence shown here is derived from an EMBL/GenBank/DDBJ whole genome shotgun (WGS) entry which is preliminary data.</text>
</comment>
<evidence type="ECO:0000313" key="3">
    <source>
        <dbReference type="EMBL" id="TFY81954.1"/>
    </source>
</evidence>
<dbReference type="InterPro" id="IPR000626">
    <property type="entry name" value="Ubiquitin-like_dom"/>
</dbReference>